<comment type="caution">
    <text evidence="1">The sequence shown here is derived from an EMBL/GenBank/DDBJ whole genome shotgun (WGS) entry which is preliminary data.</text>
</comment>
<name>A0ACA9YDX3_9ASCO</name>
<protein>
    <submittedName>
        <fullName evidence="1">Uncharacterized protein</fullName>
    </submittedName>
</protein>
<evidence type="ECO:0000313" key="1">
    <source>
        <dbReference type="EMBL" id="CAH6723055.1"/>
    </source>
</evidence>
<dbReference type="EMBL" id="CALSDN010000012">
    <property type="protein sequence ID" value="CAH6723055.1"/>
    <property type="molecule type" value="Genomic_DNA"/>
</dbReference>
<reference evidence="1" key="1">
    <citation type="submission" date="2022-06" db="EMBL/GenBank/DDBJ databases">
        <authorList>
            <person name="Legras J.-L."/>
            <person name="Devillers H."/>
            <person name="Grondin C."/>
        </authorList>
    </citation>
    <scope>NUCLEOTIDE SEQUENCE</scope>
    <source>
        <strain evidence="1">CLIB 1444</strain>
    </source>
</reference>
<sequence length="1033" mass="120455">MNIEVIRPASRLNSTANIKITAIGYVNEKLYVGFGNGDLGVFDVDITFIPEQRKPQSIRSFKTLNDIRTYFSETKSSNFTHDITFPNINGDNTSINRIDIISINQSTNRTIFAIVNNDVIKIFEKVGNHLNLVQVIEDSKYFQELYFYEINEKKYLALGIKKKLIILQMIYKTRNIFQFQKVHESSLKERIKAINVINLDHGIQLIIGLSNDFILVDINNNYSITSIFTEDNELIQNFNNTSFSYFGLTSSGPSIWIIKINDEEYCLIKDTQCIIISYKDLKFTVSPSNIKLQTSPIYVGLISPSYLFIMYTKKVEIVEIDSGDLIQKISHSINSNNIPTFLNHSFVFLGAVNDLLQFNICSYQQQIDQYLKFGVNDNRPKKDPATDLSLIGLNKAISFVEKLDEEDEYFGGTRVSKEKRKQLFLRDLYKTKAILLFERYSKYHESLVGICSEWLISYKDVLDLFPEFLSTNYYLDDRIDPEILKSSKNFMKRIKVEDIEQLKYSSVTADSATEADEQDPSKATYRVLPTNIFGQTKDQNLKKFNKAVNNLIVYLTDQRRIHLNFSHEEAYRWKSINVTPFDLYDFVTPETYKYSLEQISKEIDTSLFLCYFHCKPMLLGPLLRLPNNKCDSKVVNDCLLSNVHNHQFNEPNFIKELLDFYFGRNLHQEALDMLFKLSHEDVNHEDEFDDFLRSPSLTIQYLQKLDNNNLPLILQYGNWLLTEKNQDIIENARLIFMNDTYECESYDNFEVLDYFKNDIRNEELSIKYLEWIIFESDLGENPSKVSTMGQFHTKLCVSYLSLLKKHSKEELSKFENLPTYKKLMEFLKTTDLYEPWAVLKHIPTDNVNFLRFTIFIYKRLGEHDKSIDVLYNQLDDLDGAIDYCAEIYDYHNKRQGSTLLHKLLEDLLMHYNENTDNIEKLLIHQGSKMETLKVLTVLPNSFPVKKLSDYLNESIRNSKQQLVDTRLSSQLYKVGSIKLQHELLTTQSKGYLVESSKKLCSICNKRLGYSVFTVHDNDKIVHYACQQRLKSGI</sequence>
<dbReference type="Proteomes" id="UP001152531">
    <property type="component" value="Unassembled WGS sequence"/>
</dbReference>
<accession>A0ACA9YDX3</accession>
<proteinExistence type="predicted"/>
<organism evidence="1 2">
    <name type="scientific">[Candida] jaroonii</name>
    <dbReference type="NCBI Taxonomy" id="467808"/>
    <lineage>
        <taxon>Eukaryota</taxon>
        <taxon>Fungi</taxon>
        <taxon>Dikarya</taxon>
        <taxon>Ascomycota</taxon>
        <taxon>Saccharomycotina</taxon>
        <taxon>Pichiomycetes</taxon>
        <taxon>Debaryomycetaceae</taxon>
        <taxon>Yamadazyma</taxon>
    </lineage>
</organism>
<keyword evidence="2" id="KW-1185">Reference proteome</keyword>
<evidence type="ECO:0000313" key="2">
    <source>
        <dbReference type="Proteomes" id="UP001152531"/>
    </source>
</evidence>
<gene>
    <name evidence="1" type="ORF">CLIB1444_12S03246</name>
</gene>